<organism evidence="1 2">
    <name type="scientific">Zopfia rhizophila CBS 207.26</name>
    <dbReference type="NCBI Taxonomy" id="1314779"/>
    <lineage>
        <taxon>Eukaryota</taxon>
        <taxon>Fungi</taxon>
        <taxon>Dikarya</taxon>
        <taxon>Ascomycota</taxon>
        <taxon>Pezizomycotina</taxon>
        <taxon>Dothideomycetes</taxon>
        <taxon>Dothideomycetes incertae sedis</taxon>
        <taxon>Zopfiaceae</taxon>
        <taxon>Zopfia</taxon>
    </lineage>
</organism>
<dbReference type="AlphaFoldDB" id="A0A6A6EB19"/>
<keyword evidence="2" id="KW-1185">Reference proteome</keyword>
<protein>
    <submittedName>
        <fullName evidence="1">Uncharacterized protein</fullName>
    </submittedName>
</protein>
<gene>
    <name evidence="1" type="ORF">K469DRAFT_685610</name>
</gene>
<dbReference type="EMBL" id="ML994626">
    <property type="protein sequence ID" value="KAF2187729.1"/>
    <property type="molecule type" value="Genomic_DNA"/>
</dbReference>
<proteinExistence type="predicted"/>
<accession>A0A6A6EB19</accession>
<sequence length="105" mass="12397">MLNESKREELKSLYKKEFQLRNKPFKRDPYRTSYYWFDLNVKDTTPGRNGEGVIFEEDSERVYLQKGEKSWVRLKTPALGEKGPHSRISNYTCRQALSATAFHGF</sequence>
<evidence type="ECO:0000313" key="2">
    <source>
        <dbReference type="Proteomes" id="UP000800200"/>
    </source>
</evidence>
<evidence type="ECO:0000313" key="1">
    <source>
        <dbReference type="EMBL" id="KAF2187729.1"/>
    </source>
</evidence>
<reference evidence="1" key="1">
    <citation type="journal article" date="2020" name="Stud. Mycol.">
        <title>101 Dothideomycetes genomes: a test case for predicting lifestyles and emergence of pathogens.</title>
        <authorList>
            <person name="Haridas S."/>
            <person name="Albert R."/>
            <person name="Binder M."/>
            <person name="Bloem J."/>
            <person name="Labutti K."/>
            <person name="Salamov A."/>
            <person name="Andreopoulos B."/>
            <person name="Baker S."/>
            <person name="Barry K."/>
            <person name="Bills G."/>
            <person name="Bluhm B."/>
            <person name="Cannon C."/>
            <person name="Castanera R."/>
            <person name="Culley D."/>
            <person name="Daum C."/>
            <person name="Ezra D."/>
            <person name="Gonzalez J."/>
            <person name="Henrissat B."/>
            <person name="Kuo A."/>
            <person name="Liang C."/>
            <person name="Lipzen A."/>
            <person name="Lutzoni F."/>
            <person name="Magnuson J."/>
            <person name="Mondo S."/>
            <person name="Nolan M."/>
            <person name="Ohm R."/>
            <person name="Pangilinan J."/>
            <person name="Park H.-J."/>
            <person name="Ramirez L."/>
            <person name="Alfaro M."/>
            <person name="Sun H."/>
            <person name="Tritt A."/>
            <person name="Yoshinaga Y."/>
            <person name="Zwiers L.-H."/>
            <person name="Turgeon B."/>
            <person name="Goodwin S."/>
            <person name="Spatafora J."/>
            <person name="Crous P."/>
            <person name="Grigoriev I."/>
        </authorList>
    </citation>
    <scope>NUCLEOTIDE SEQUENCE</scope>
    <source>
        <strain evidence="1">CBS 207.26</strain>
    </source>
</reference>
<name>A0A6A6EB19_9PEZI</name>
<dbReference type="Proteomes" id="UP000800200">
    <property type="component" value="Unassembled WGS sequence"/>
</dbReference>